<organism evidence="1">
    <name type="scientific">Homo sapiens</name>
    <name type="common">Human</name>
    <dbReference type="NCBI Taxonomy" id="9606"/>
    <lineage>
        <taxon>Eukaryota</taxon>
        <taxon>Metazoa</taxon>
        <taxon>Chordata</taxon>
        <taxon>Craniata</taxon>
        <taxon>Vertebrata</taxon>
        <taxon>Euteleostomi</taxon>
        <taxon>Mammalia</taxon>
        <taxon>Eutheria</taxon>
        <taxon>Euarchontoglires</taxon>
        <taxon>Primates</taxon>
        <taxon>Haplorrhini</taxon>
        <taxon>Catarrhini</taxon>
        <taxon>Hominidae</taxon>
        <taxon>Homo</taxon>
    </lineage>
</organism>
<dbReference type="OrthoDB" id="187568at2759"/>
<name>L8E9I4_HUMAN</name>
<protein>
    <submittedName>
        <fullName evidence="1">Alternative protein TTYH2</fullName>
    </submittedName>
</protein>
<evidence type="ECO:0000313" key="1">
    <source>
        <dbReference type="EMBL" id="CCQ43804.1"/>
    </source>
</evidence>
<proteinExistence type="predicted"/>
<gene>
    <name evidence="1" type="primary">TTYH2</name>
</gene>
<dbReference type="AlphaFoldDB" id="L8E9I4"/>
<dbReference type="EMBL" id="HF584307">
    <property type="protein sequence ID" value="CCQ43804.1"/>
    <property type="molecule type" value="Genomic_DNA"/>
</dbReference>
<sequence length="57" mass="6080">MTLMMMTPLTPKPGAWRLTVPRGDSFTASAATAVAWEVRPACSPRPRPSPTPLSPST</sequence>
<reference evidence="1" key="1">
    <citation type="journal article" date="2013" name="PLoS ONE">
        <title>Direct detection of alternative open reading frames translation products in human significantly expands the proteome.</title>
        <authorList>
            <person name="Vanderperre B."/>
            <person name="Lucier J.-F."/>
            <person name="Motard J."/>
            <person name="Tremblay G."/>
            <person name="Vanderperre S."/>
            <person name="Wisztorski M."/>
            <person name="Salzet M."/>
            <person name="Boisvert F.-M."/>
            <person name="Roucou X."/>
        </authorList>
    </citation>
    <scope>NUCLEOTIDE SEQUENCE</scope>
</reference>
<dbReference type="ChiTaRS" id="TTYH2">
    <property type="organism name" value="human"/>
</dbReference>
<accession>L8E9I4</accession>